<dbReference type="Gene3D" id="3.40.190.170">
    <property type="entry name" value="Bacterial extracellular solute-binding protein, family 7"/>
    <property type="match status" value="1"/>
</dbReference>
<evidence type="ECO:0000256" key="2">
    <source>
        <dbReference type="SAM" id="SignalP"/>
    </source>
</evidence>
<feature type="chain" id="PRO_5045180114" evidence="2">
    <location>
        <begin position="25"/>
        <end position="346"/>
    </location>
</feature>
<dbReference type="PIRSF" id="PIRSF039026">
    <property type="entry name" value="SiaP"/>
    <property type="match status" value="1"/>
</dbReference>
<dbReference type="PANTHER" id="PTHR33376:SF5">
    <property type="entry name" value="EXTRACYTOPLASMIC SOLUTE RECEPTOR PROTEIN"/>
    <property type="match status" value="1"/>
</dbReference>
<dbReference type="RefSeq" id="WP_379900950.1">
    <property type="nucleotide sequence ID" value="NZ_JBHRTR010000028.1"/>
</dbReference>
<sequence>MRKLLISTAAILAMAGAAIAPASAEPVRLKMASTYPSSLTQLGTLGKILEKNVNTASGGEIEIKFFEPGALVPALEVFDAIKNGSVDAGWSTPGYWQGKEPALALFAAVPFGPSAGEYGGWLLTGGGEDLMNEIYHKHNIHSLICGVIAPEASGWFREPVENLDQLKGKKMRFFGLGARVMQKLGVDTQLLAAADIYPALERGTIDATEFSQPAIDLNLGFYQVAKHYYFPGWHQQSTSFELMINKEKWDAMTEQQQALLTMACRANYALGMAEGEAIQGAALKELESKGVTLHRWPPEILAQYEAAWNEVAAELAAEDASFKKAWDSLQAYRSDYERWGELGYLK</sequence>
<evidence type="ECO:0000256" key="1">
    <source>
        <dbReference type="ARBA" id="ARBA00022729"/>
    </source>
</evidence>
<gene>
    <name evidence="3" type="ORF">ACFOGJ_12855</name>
</gene>
<comment type="caution">
    <text evidence="3">The sequence shown here is derived from an EMBL/GenBank/DDBJ whole genome shotgun (WGS) entry which is preliminary data.</text>
</comment>
<evidence type="ECO:0000313" key="4">
    <source>
        <dbReference type="Proteomes" id="UP001595528"/>
    </source>
</evidence>
<keyword evidence="4" id="KW-1185">Reference proteome</keyword>
<dbReference type="CDD" id="cd13604">
    <property type="entry name" value="PBP2_TRAP_ketoacid_lactate_like"/>
    <property type="match status" value="1"/>
</dbReference>
<dbReference type="PANTHER" id="PTHR33376">
    <property type="match status" value="1"/>
</dbReference>
<dbReference type="Gene3D" id="3.40.190.10">
    <property type="entry name" value="Periplasmic binding protein-like II"/>
    <property type="match status" value="1"/>
</dbReference>
<dbReference type="Pfam" id="PF03480">
    <property type="entry name" value="DctP"/>
    <property type="match status" value="1"/>
</dbReference>
<dbReference type="EMBL" id="JBHRTR010000028">
    <property type="protein sequence ID" value="MFC3228128.1"/>
    <property type="molecule type" value="Genomic_DNA"/>
</dbReference>
<protein>
    <submittedName>
        <fullName evidence="3">TRAP transporter substrate-binding protein</fullName>
    </submittedName>
</protein>
<dbReference type="InterPro" id="IPR038404">
    <property type="entry name" value="TRAP_DctP_sf"/>
</dbReference>
<reference evidence="4" key="1">
    <citation type="journal article" date="2019" name="Int. J. Syst. Evol. Microbiol.">
        <title>The Global Catalogue of Microorganisms (GCM) 10K type strain sequencing project: providing services to taxonomists for standard genome sequencing and annotation.</title>
        <authorList>
            <consortium name="The Broad Institute Genomics Platform"/>
            <consortium name="The Broad Institute Genome Sequencing Center for Infectious Disease"/>
            <person name="Wu L."/>
            <person name="Ma J."/>
        </authorList>
    </citation>
    <scope>NUCLEOTIDE SEQUENCE [LARGE SCALE GENOMIC DNA]</scope>
    <source>
        <strain evidence="4">KCTC 42964</strain>
    </source>
</reference>
<keyword evidence="1 2" id="KW-0732">Signal</keyword>
<accession>A0ABV7L0E7</accession>
<dbReference type="InterPro" id="IPR018389">
    <property type="entry name" value="DctP_fam"/>
</dbReference>
<dbReference type="Proteomes" id="UP001595528">
    <property type="component" value="Unassembled WGS sequence"/>
</dbReference>
<proteinExistence type="predicted"/>
<name>A0ABV7L0E7_9PROT</name>
<organism evidence="3 4">
    <name type="scientific">Marinibaculum pumilum</name>
    <dbReference type="NCBI Taxonomy" id="1766165"/>
    <lineage>
        <taxon>Bacteria</taxon>
        <taxon>Pseudomonadati</taxon>
        <taxon>Pseudomonadota</taxon>
        <taxon>Alphaproteobacteria</taxon>
        <taxon>Rhodospirillales</taxon>
        <taxon>Rhodospirillaceae</taxon>
        <taxon>Marinibaculum</taxon>
    </lineage>
</organism>
<evidence type="ECO:0000313" key="3">
    <source>
        <dbReference type="EMBL" id="MFC3228128.1"/>
    </source>
</evidence>
<feature type="signal peptide" evidence="2">
    <location>
        <begin position="1"/>
        <end position="24"/>
    </location>
</feature>
<dbReference type="InterPro" id="IPR026289">
    <property type="entry name" value="SBP_TakP-like"/>
</dbReference>